<dbReference type="RefSeq" id="WP_169626694.1">
    <property type="nucleotide sequence ID" value="NZ_JABBNT010000005.1"/>
</dbReference>
<name>A0A7Y0E355_9PROT</name>
<proteinExistence type="predicted"/>
<dbReference type="Proteomes" id="UP000539372">
    <property type="component" value="Unassembled WGS sequence"/>
</dbReference>
<keyword evidence="2" id="KW-0012">Acyltransferase</keyword>
<feature type="domain" description="N-acetyltransferase" evidence="3">
    <location>
        <begin position="83"/>
        <end position="231"/>
    </location>
</feature>
<sequence length="231" mass="24512">MIPAYCEERLFDGAILGKPVWALSDPTKAAAAVAAAEDHGVGLLFRRGDADEDALLLAAGFRRIETLVTLGRDLPKSQSALPEGTRLATPADAETAGDIAAVAFRSDRWHRDPEIPNDRADAFKRTWTVNDVGGRADFTVLAVEGEEIVGFNAVLSRTDGLLIDLIAVAPGYQGRGIGRRLVDGALAVGGGQADRMLVGTQAENTASLALYAAMGFETLSQAVTWHWTPGR</sequence>
<evidence type="ECO:0000256" key="2">
    <source>
        <dbReference type="ARBA" id="ARBA00023315"/>
    </source>
</evidence>
<evidence type="ECO:0000256" key="1">
    <source>
        <dbReference type="ARBA" id="ARBA00022679"/>
    </source>
</evidence>
<comment type="caution">
    <text evidence="4">The sequence shown here is derived from an EMBL/GenBank/DDBJ whole genome shotgun (WGS) entry which is preliminary data.</text>
</comment>
<evidence type="ECO:0000313" key="5">
    <source>
        <dbReference type="Proteomes" id="UP000539372"/>
    </source>
</evidence>
<dbReference type="Gene3D" id="3.40.630.30">
    <property type="match status" value="1"/>
</dbReference>
<dbReference type="InterPro" id="IPR050832">
    <property type="entry name" value="Bact_Acetyltransf"/>
</dbReference>
<gene>
    <name evidence="4" type="ORF">HH303_17715</name>
</gene>
<dbReference type="PROSITE" id="PS51186">
    <property type="entry name" value="GNAT"/>
    <property type="match status" value="1"/>
</dbReference>
<keyword evidence="5" id="KW-1185">Reference proteome</keyword>
<dbReference type="AlphaFoldDB" id="A0A7Y0E355"/>
<dbReference type="CDD" id="cd04301">
    <property type="entry name" value="NAT_SF"/>
    <property type="match status" value="1"/>
</dbReference>
<evidence type="ECO:0000259" key="3">
    <source>
        <dbReference type="PROSITE" id="PS51186"/>
    </source>
</evidence>
<accession>A0A7Y0E355</accession>
<dbReference type="PANTHER" id="PTHR43877">
    <property type="entry name" value="AMINOALKYLPHOSPHONATE N-ACETYLTRANSFERASE-RELATED-RELATED"/>
    <property type="match status" value="1"/>
</dbReference>
<reference evidence="4 5" key="1">
    <citation type="submission" date="2020-04" db="EMBL/GenBank/DDBJ databases">
        <title>Rhodospirillaceae bacterium KN72 isolated from deep sea.</title>
        <authorList>
            <person name="Zhang D.-C."/>
        </authorList>
    </citation>
    <scope>NUCLEOTIDE SEQUENCE [LARGE SCALE GENOMIC DNA]</scope>
    <source>
        <strain evidence="4 5">KN72</strain>
    </source>
</reference>
<dbReference type="InterPro" id="IPR000182">
    <property type="entry name" value="GNAT_dom"/>
</dbReference>
<keyword evidence="1 4" id="KW-0808">Transferase</keyword>
<dbReference type="InterPro" id="IPR016181">
    <property type="entry name" value="Acyl_CoA_acyltransferase"/>
</dbReference>
<evidence type="ECO:0000313" key="4">
    <source>
        <dbReference type="EMBL" id="NMM46333.1"/>
    </source>
</evidence>
<dbReference type="Pfam" id="PF00583">
    <property type="entry name" value="Acetyltransf_1"/>
    <property type="match status" value="1"/>
</dbReference>
<organism evidence="4 5">
    <name type="scientific">Pacificispira spongiicola</name>
    <dbReference type="NCBI Taxonomy" id="2729598"/>
    <lineage>
        <taxon>Bacteria</taxon>
        <taxon>Pseudomonadati</taxon>
        <taxon>Pseudomonadota</taxon>
        <taxon>Alphaproteobacteria</taxon>
        <taxon>Rhodospirillales</taxon>
        <taxon>Rhodospirillaceae</taxon>
        <taxon>Pacificispira</taxon>
    </lineage>
</organism>
<dbReference type="SUPFAM" id="SSF55729">
    <property type="entry name" value="Acyl-CoA N-acyltransferases (Nat)"/>
    <property type="match status" value="1"/>
</dbReference>
<dbReference type="GO" id="GO:0016747">
    <property type="term" value="F:acyltransferase activity, transferring groups other than amino-acyl groups"/>
    <property type="evidence" value="ECO:0007669"/>
    <property type="project" value="InterPro"/>
</dbReference>
<dbReference type="EMBL" id="JABBNT010000005">
    <property type="protein sequence ID" value="NMM46333.1"/>
    <property type="molecule type" value="Genomic_DNA"/>
</dbReference>
<protein>
    <submittedName>
        <fullName evidence="4">GNAT family N-acetyltransferase</fullName>
    </submittedName>
</protein>